<proteinExistence type="predicted"/>
<protein>
    <submittedName>
        <fullName evidence="2">Uncharacterized protein</fullName>
    </submittedName>
</protein>
<organism evidence="2">
    <name type="scientific">marine sediment metagenome</name>
    <dbReference type="NCBI Taxonomy" id="412755"/>
    <lineage>
        <taxon>unclassified sequences</taxon>
        <taxon>metagenomes</taxon>
        <taxon>ecological metagenomes</taxon>
    </lineage>
</organism>
<evidence type="ECO:0000256" key="1">
    <source>
        <dbReference type="SAM" id="MobiDB-lite"/>
    </source>
</evidence>
<feature type="region of interest" description="Disordered" evidence="1">
    <location>
        <begin position="1"/>
        <end position="37"/>
    </location>
</feature>
<dbReference type="EMBL" id="BARS01007233">
    <property type="protein sequence ID" value="GAF80219.1"/>
    <property type="molecule type" value="Genomic_DNA"/>
</dbReference>
<comment type="caution">
    <text evidence="2">The sequence shown here is derived from an EMBL/GenBank/DDBJ whole genome shotgun (WGS) entry which is preliminary data.</text>
</comment>
<evidence type="ECO:0000313" key="2">
    <source>
        <dbReference type="EMBL" id="GAF80219.1"/>
    </source>
</evidence>
<gene>
    <name evidence="2" type="ORF">S01H1_13963</name>
</gene>
<dbReference type="AlphaFoldDB" id="X0SGS8"/>
<name>X0SGS8_9ZZZZ</name>
<accession>X0SGS8</accession>
<reference evidence="2" key="1">
    <citation type="journal article" date="2014" name="Front. Microbiol.">
        <title>High frequency of phylogenetically diverse reductive dehalogenase-homologous genes in deep subseafloor sedimentary metagenomes.</title>
        <authorList>
            <person name="Kawai M."/>
            <person name="Futagami T."/>
            <person name="Toyoda A."/>
            <person name="Takaki Y."/>
            <person name="Nishi S."/>
            <person name="Hori S."/>
            <person name="Arai W."/>
            <person name="Tsubouchi T."/>
            <person name="Morono Y."/>
            <person name="Uchiyama I."/>
            <person name="Ito T."/>
            <person name="Fujiyama A."/>
            <person name="Inagaki F."/>
            <person name="Takami H."/>
        </authorList>
    </citation>
    <scope>NUCLEOTIDE SEQUENCE</scope>
    <source>
        <strain evidence="2">Expedition CK06-06</strain>
    </source>
</reference>
<feature type="non-terminal residue" evidence="2">
    <location>
        <position position="1"/>
    </location>
</feature>
<sequence>GAGTEKEESLPASAPGVPNQAPVSPRGAVAQREFRGG</sequence>